<dbReference type="EMBL" id="MN740193">
    <property type="protein sequence ID" value="QHT92660.1"/>
    <property type="molecule type" value="Genomic_DNA"/>
</dbReference>
<proteinExistence type="predicted"/>
<accession>A0A6C0IJ54</accession>
<evidence type="ECO:0000313" key="1">
    <source>
        <dbReference type="EMBL" id="QHT92660.1"/>
    </source>
</evidence>
<name>A0A6C0IJ54_9ZZZZ</name>
<organism evidence="1">
    <name type="scientific">viral metagenome</name>
    <dbReference type="NCBI Taxonomy" id="1070528"/>
    <lineage>
        <taxon>unclassified sequences</taxon>
        <taxon>metagenomes</taxon>
        <taxon>organismal metagenomes</taxon>
    </lineage>
</organism>
<sequence>MKILVFMSDNRPITSDLYNSEYNSLVAVINYEYC</sequence>
<dbReference type="AlphaFoldDB" id="A0A6C0IJ54"/>
<reference evidence="1" key="1">
    <citation type="journal article" date="2020" name="Nature">
        <title>Giant virus diversity and host interactions through global metagenomics.</title>
        <authorList>
            <person name="Schulz F."/>
            <person name="Roux S."/>
            <person name="Paez-Espino D."/>
            <person name="Jungbluth S."/>
            <person name="Walsh D.A."/>
            <person name="Denef V.J."/>
            <person name="McMahon K.D."/>
            <person name="Konstantinidis K.T."/>
            <person name="Eloe-Fadrosh E.A."/>
            <person name="Kyrpides N.C."/>
            <person name="Woyke T."/>
        </authorList>
    </citation>
    <scope>NUCLEOTIDE SEQUENCE</scope>
    <source>
        <strain evidence="1">GVMAG-M-3300023184-89</strain>
    </source>
</reference>
<protein>
    <submittedName>
        <fullName evidence="1">Uncharacterized protein</fullName>
    </submittedName>
</protein>